<dbReference type="InterPro" id="IPR050277">
    <property type="entry name" value="Sodium:Solute_Symporter"/>
</dbReference>
<feature type="transmembrane region" description="Helical" evidence="8">
    <location>
        <begin position="239"/>
        <end position="258"/>
    </location>
</feature>
<organism evidence="9 10">
    <name type="scientific">Micromonospora halotolerans</name>
    <dbReference type="NCBI Taxonomy" id="709879"/>
    <lineage>
        <taxon>Bacteria</taxon>
        <taxon>Bacillati</taxon>
        <taxon>Actinomycetota</taxon>
        <taxon>Actinomycetes</taxon>
        <taxon>Micromonosporales</taxon>
        <taxon>Micromonosporaceae</taxon>
        <taxon>Micromonospora</taxon>
    </lineage>
</organism>
<evidence type="ECO:0000256" key="2">
    <source>
        <dbReference type="ARBA" id="ARBA00006434"/>
    </source>
</evidence>
<evidence type="ECO:0000256" key="1">
    <source>
        <dbReference type="ARBA" id="ARBA00004141"/>
    </source>
</evidence>
<feature type="transmembrane region" description="Helical" evidence="8">
    <location>
        <begin position="428"/>
        <end position="446"/>
    </location>
</feature>
<feature type="transmembrane region" description="Helical" evidence="8">
    <location>
        <begin position="6"/>
        <end position="23"/>
    </location>
</feature>
<dbReference type="Proteomes" id="UP001303001">
    <property type="component" value="Chromosome"/>
</dbReference>
<sequence length="517" mass="53592">MTAAVAAVVVLSASVVALVALRGRGRRPLAGRDLTGWALADRSHGHLMTWCILGGTIYTAYTFLAVPGLVFGSGGVGFYALTYTVVVYVFAFMVLPRLTGIARTHGYVTGADFIRGRYGAPGLALAVAITGILATMPYIALQLLGIRAVLSVLGVESDGVVGDLVLTVVFAVLAVSTYRHGLRAPSAVSIGKAILVTASAVSIAALVWTRVGSPGELFAAAEQTITARDSRLSVVLDPALGPAYVSLALGSALALFAFPHVQMVAFSARTDDVVRRSTVTLLGWTGLLGVFAVFGVAALASNVVPPPGRADLAVPMLVQELAPAWLAGAVLGALVVAALVPAAVMSIGASALFARNVYVEYVNPTATAEQETRVARVVSLLVKLGALGFAMGLHDQNAINLHLLGAVWVLQTLPALVLGLARRAPHRFALLTGWFAGMVAGTAMVAHGGFSPTVLVSLGPVKTQLYAGLLGLAVNLAVVVVAGLLLRRWGPGRGLDRTVDRRNTRRRPAIVSRSVPS</sequence>
<dbReference type="PANTHER" id="PTHR48086:SF8">
    <property type="entry name" value="MONOCARBOXYLIC ACID PERMEASE"/>
    <property type="match status" value="1"/>
</dbReference>
<keyword evidence="3" id="KW-0813">Transport</keyword>
<proteinExistence type="inferred from homology"/>
<reference evidence="9 10" key="1">
    <citation type="submission" date="2023-09" db="EMBL/GenBank/DDBJ databases">
        <title>Micromonospora halotolerans DSM 45598 genome sequence.</title>
        <authorList>
            <person name="Mo P."/>
        </authorList>
    </citation>
    <scope>NUCLEOTIDE SEQUENCE [LARGE SCALE GENOMIC DNA]</scope>
    <source>
        <strain evidence="9 10">DSM 45598</strain>
    </source>
</reference>
<dbReference type="InterPro" id="IPR001734">
    <property type="entry name" value="Na/solute_symporter"/>
</dbReference>
<dbReference type="Pfam" id="PF00474">
    <property type="entry name" value="SSF"/>
    <property type="match status" value="1"/>
</dbReference>
<dbReference type="EMBL" id="CP134876">
    <property type="protein sequence ID" value="WNM38594.1"/>
    <property type="molecule type" value="Genomic_DNA"/>
</dbReference>
<dbReference type="RefSeq" id="WP_313720283.1">
    <property type="nucleotide sequence ID" value="NZ_CP134876.1"/>
</dbReference>
<accession>A0ABY9ZTT7</accession>
<keyword evidence="10" id="KW-1185">Reference proteome</keyword>
<keyword evidence="4 8" id="KW-0812">Transmembrane</keyword>
<feature type="transmembrane region" description="Helical" evidence="8">
    <location>
        <begin position="399"/>
        <end position="421"/>
    </location>
</feature>
<feature type="transmembrane region" description="Helical" evidence="8">
    <location>
        <begin position="190"/>
        <end position="208"/>
    </location>
</feature>
<dbReference type="InterPro" id="IPR038377">
    <property type="entry name" value="Na/Glc_symporter_sf"/>
</dbReference>
<dbReference type="PROSITE" id="PS50283">
    <property type="entry name" value="NA_SOLUT_SYMP_3"/>
    <property type="match status" value="1"/>
</dbReference>
<evidence type="ECO:0000313" key="9">
    <source>
        <dbReference type="EMBL" id="WNM38594.1"/>
    </source>
</evidence>
<evidence type="ECO:0000256" key="8">
    <source>
        <dbReference type="SAM" id="Phobius"/>
    </source>
</evidence>
<keyword evidence="6 8" id="KW-0472">Membrane</keyword>
<evidence type="ECO:0000313" key="10">
    <source>
        <dbReference type="Proteomes" id="UP001303001"/>
    </source>
</evidence>
<dbReference type="PANTHER" id="PTHR48086">
    <property type="entry name" value="SODIUM/PROLINE SYMPORTER-RELATED"/>
    <property type="match status" value="1"/>
</dbReference>
<feature type="transmembrane region" description="Helical" evidence="8">
    <location>
        <begin position="118"/>
        <end position="140"/>
    </location>
</feature>
<gene>
    <name evidence="9" type="ORF">RMN56_26200</name>
</gene>
<evidence type="ECO:0000256" key="4">
    <source>
        <dbReference type="ARBA" id="ARBA00022692"/>
    </source>
</evidence>
<comment type="similarity">
    <text evidence="2 7">Belongs to the sodium:solute symporter (SSF) (TC 2.A.21) family.</text>
</comment>
<dbReference type="Gene3D" id="1.20.1730.10">
    <property type="entry name" value="Sodium/glucose cotransporter"/>
    <property type="match status" value="1"/>
</dbReference>
<protein>
    <submittedName>
        <fullName evidence="9">Sodium:solute symporter</fullName>
    </submittedName>
</protein>
<feature type="transmembrane region" description="Helical" evidence="8">
    <location>
        <begin position="279"/>
        <end position="304"/>
    </location>
</feature>
<evidence type="ECO:0000256" key="7">
    <source>
        <dbReference type="RuleBase" id="RU362091"/>
    </source>
</evidence>
<name>A0ABY9ZTT7_9ACTN</name>
<evidence type="ECO:0000256" key="3">
    <source>
        <dbReference type="ARBA" id="ARBA00022448"/>
    </source>
</evidence>
<feature type="transmembrane region" description="Helical" evidence="8">
    <location>
        <begin position="466"/>
        <end position="486"/>
    </location>
</feature>
<evidence type="ECO:0000256" key="5">
    <source>
        <dbReference type="ARBA" id="ARBA00022989"/>
    </source>
</evidence>
<feature type="transmembrane region" description="Helical" evidence="8">
    <location>
        <begin position="47"/>
        <end position="70"/>
    </location>
</feature>
<keyword evidence="5 8" id="KW-1133">Transmembrane helix</keyword>
<feature type="transmembrane region" description="Helical" evidence="8">
    <location>
        <begin position="160"/>
        <end position="178"/>
    </location>
</feature>
<feature type="transmembrane region" description="Helical" evidence="8">
    <location>
        <begin position="324"/>
        <end position="353"/>
    </location>
</feature>
<comment type="subcellular location">
    <subcellularLocation>
        <location evidence="1">Membrane</location>
        <topology evidence="1">Multi-pass membrane protein</topology>
    </subcellularLocation>
</comment>
<feature type="transmembrane region" description="Helical" evidence="8">
    <location>
        <begin position="374"/>
        <end position="393"/>
    </location>
</feature>
<feature type="transmembrane region" description="Helical" evidence="8">
    <location>
        <begin position="76"/>
        <end position="98"/>
    </location>
</feature>
<evidence type="ECO:0000256" key="6">
    <source>
        <dbReference type="ARBA" id="ARBA00023136"/>
    </source>
</evidence>